<gene>
    <name evidence="2" type="ORF">EBO15_20900</name>
</gene>
<comment type="caution">
    <text evidence="2">The sequence shown here is derived from an EMBL/GenBank/DDBJ whole genome shotgun (WGS) entry which is preliminary data.</text>
</comment>
<protein>
    <submittedName>
        <fullName evidence="2">Uncharacterized protein</fullName>
    </submittedName>
</protein>
<evidence type="ECO:0000256" key="1">
    <source>
        <dbReference type="SAM" id="MobiDB-lite"/>
    </source>
</evidence>
<reference evidence="2 3" key="1">
    <citation type="submission" date="2018-10" db="EMBL/GenBank/DDBJ databases">
        <title>Isolation from soil.</title>
        <authorList>
            <person name="Hu J."/>
        </authorList>
    </citation>
    <scope>NUCLEOTIDE SEQUENCE [LARGE SCALE GENOMIC DNA]</scope>
    <source>
        <strain evidence="2 3">NEAU-Ht49</strain>
    </source>
</reference>
<name>A0A3M2LYU9_9ACTN</name>
<evidence type="ECO:0000313" key="3">
    <source>
        <dbReference type="Proteomes" id="UP000282674"/>
    </source>
</evidence>
<feature type="region of interest" description="Disordered" evidence="1">
    <location>
        <begin position="136"/>
        <end position="156"/>
    </location>
</feature>
<dbReference type="Proteomes" id="UP000282674">
    <property type="component" value="Unassembled WGS sequence"/>
</dbReference>
<keyword evidence="3" id="KW-1185">Reference proteome</keyword>
<organism evidence="2 3">
    <name type="scientific">Actinomadura harenae</name>
    <dbReference type="NCBI Taxonomy" id="2483351"/>
    <lineage>
        <taxon>Bacteria</taxon>
        <taxon>Bacillati</taxon>
        <taxon>Actinomycetota</taxon>
        <taxon>Actinomycetes</taxon>
        <taxon>Streptosporangiales</taxon>
        <taxon>Thermomonosporaceae</taxon>
        <taxon>Actinomadura</taxon>
    </lineage>
</organism>
<evidence type="ECO:0000313" key="2">
    <source>
        <dbReference type="EMBL" id="RMI42110.1"/>
    </source>
</evidence>
<dbReference type="RefSeq" id="WP_122196104.1">
    <property type="nucleotide sequence ID" value="NZ_JBHSKC010000031.1"/>
</dbReference>
<feature type="compositionally biased region" description="Low complexity" evidence="1">
    <location>
        <begin position="141"/>
        <end position="150"/>
    </location>
</feature>
<dbReference type="EMBL" id="RFFG01000036">
    <property type="protein sequence ID" value="RMI42110.1"/>
    <property type="molecule type" value="Genomic_DNA"/>
</dbReference>
<proteinExistence type="predicted"/>
<accession>A0A3M2LYU9</accession>
<dbReference type="AlphaFoldDB" id="A0A3M2LYU9"/>
<sequence length="156" mass="16750">MIDAHEAPAGLLHDAAALAERVLSERVLSKGSVRFPNLQVALFPEQVRGGAVVGAVVTASVPYRSEVTWPGVGRVRPADATFMCLNPRGPAYVLRWGRWQVEKDTCEWVDVADGADVDRAAEAMLARLNAHIAVRTRRSRSSPPGYAAPSGGPPVR</sequence>